<evidence type="ECO:0000313" key="1">
    <source>
        <dbReference type="EMBL" id="CAE7485033.1"/>
    </source>
</evidence>
<comment type="caution">
    <text evidence="1">The sequence shown here is derived from an EMBL/GenBank/DDBJ whole genome shotgun (WGS) entry which is preliminary data.</text>
</comment>
<evidence type="ECO:0000313" key="2">
    <source>
        <dbReference type="Proteomes" id="UP000649617"/>
    </source>
</evidence>
<gene>
    <name evidence="1" type="ORF">SPIL2461_LOCUS12428</name>
</gene>
<accession>A0A812SPF0</accession>
<organism evidence="1 2">
    <name type="scientific">Symbiodinium pilosum</name>
    <name type="common">Dinoflagellate</name>
    <dbReference type="NCBI Taxonomy" id="2952"/>
    <lineage>
        <taxon>Eukaryota</taxon>
        <taxon>Sar</taxon>
        <taxon>Alveolata</taxon>
        <taxon>Dinophyceae</taxon>
        <taxon>Suessiales</taxon>
        <taxon>Symbiodiniaceae</taxon>
        <taxon>Symbiodinium</taxon>
    </lineage>
</organism>
<proteinExistence type="predicted"/>
<protein>
    <submittedName>
        <fullName evidence="1">Uncharacterized protein</fullName>
    </submittedName>
</protein>
<feature type="non-terminal residue" evidence="1">
    <location>
        <position position="1"/>
    </location>
</feature>
<keyword evidence="2" id="KW-1185">Reference proteome</keyword>
<reference evidence="1" key="1">
    <citation type="submission" date="2021-02" db="EMBL/GenBank/DDBJ databases">
        <authorList>
            <person name="Dougan E. K."/>
            <person name="Rhodes N."/>
            <person name="Thang M."/>
            <person name="Chan C."/>
        </authorList>
    </citation>
    <scope>NUCLEOTIDE SEQUENCE</scope>
</reference>
<sequence>MSLTPTEARLHRQARQALKEVALAADVAADPNRSGLSPEARKTLADVSCI</sequence>
<dbReference type="AlphaFoldDB" id="A0A812SPF0"/>
<dbReference type="Proteomes" id="UP000649617">
    <property type="component" value="Unassembled WGS sequence"/>
</dbReference>
<dbReference type="EMBL" id="CAJNIZ010025557">
    <property type="protein sequence ID" value="CAE7485033.1"/>
    <property type="molecule type" value="Genomic_DNA"/>
</dbReference>
<name>A0A812SPF0_SYMPI</name>
<feature type="non-terminal residue" evidence="1">
    <location>
        <position position="50"/>
    </location>
</feature>